<reference evidence="1 2" key="1">
    <citation type="journal article" date="2015" name="Nature">
        <title>rRNA introns, odd ribosomes, and small enigmatic genomes across a large radiation of phyla.</title>
        <authorList>
            <person name="Brown C.T."/>
            <person name="Hug L.A."/>
            <person name="Thomas B.C."/>
            <person name="Sharon I."/>
            <person name="Castelle C.J."/>
            <person name="Singh A."/>
            <person name="Wilkins M.J."/>
            <person name="Williams K.H."/>
            <person name="Banfield J.F."/>
        </authorList>
    </citation>
    <scope>NUCLEOTIDE SEQUENCE [LARGE SCALE GENOMIC DNA]</scope>
</reference>
<sequence length="59" mass="6737">MRFVDTMGRVEKFSQKMTAASGTKYMSKKAKVALKVKLDAEEEAKRPKSLKEMLDKVKN</sequence>
<evidence type="ECO:0000313" key="2">
    <source>
        <dbReference type="Proteomes" id="UP000034160"/>
    </source>
</evidence>
<evidence type="ECO:0000313" key="1">
    <source>
        <dbReference type="EMBL" id="KKS33112.1"/>
    </source>
</evidence>
<dbReference type="AlphaFoldDB" id="A0A0G0Y8R3"/>
<dbReference type="EMBL" id="LCCN01000002">
    <property type="protein sequence ID" value="KKS33112.1"/>
    <property type="molecule type" value="Genomic_DNA"/>
</dbReference>
<comment type="caution">
    <text evidence="1">The sequence shown here is derived from an EMBL/GenBank/DDBJ whole genome shotgun (WGS) entry which is preliminary data.</text>
</comment>
<protein>
    <submittedName>
        <fullName evidence="1">Uncharacterized protein</fullName>
    </submittedName>
</protein>
<gene>
    <name evidence="1" type="ORF">UU93_C0002G0040</name>
</gene>
<organism evidence="1 2">
    <name type="scientific">Candidatus Amesbacteria bacterium GW2011_GWA2_42_12</name>
    <dbReference type="NCBI Taxonomy" id="1618356"/>
    <lineage>
        <taxon>Bacteria</taxon>
        <taxon>Candidatus Amesiibacteriota</taxon>
    </lineage>
</organism>
<accession>A0A0G0Y8R3</accession>
<dbReference type="Proteomes" id="UP000034160">
    <property type="component" value="Unassembled WGS sequence"/>
</dbReference>
<proteinExistence type="predicted"/>
<dbReference type="PATRIC" id="fig|1618356.3.peg.177"/>
<dbReference type="STRING" id="1618356.UU93_C0002G0040"/>
<name>A0A0G0Y8R3_9BACT</name>